<feature type="region of interest" description="Disordered" evidence="1">
    <location>
        <begin position="509"/>
        <end position="532"/>
    </location>
</feature>
<name>A0A4Q9KQY4_9MICR</name>
<proteinExistence type="predicted"/>
<comment type="caution">
    <text evidence="2">The sequence shown here is derived from an EMBL/GenBank/DDBJ whole genome shotgun (WGS) entry which is preliminary data.</text>
</comment>
<feature type="non-terminal residue" evidence="2">
    <location>
        <position position="1"/>
    </location>
</feature>
<feature type="non-terminal residue" evidence="2">
    <location>
        <position position="556"/>
    </location>
</feature>
<dbReference type="VEuPathDB" id="MicrosporidiaDB:CWI37_2503p0010"/>
<gene>
    <name evidence="2" type="ORF">CWI37_2503p0010</name>
</gene>
<evidence type="ECO:0000313" key="3">
    <source>
        <dbReference type="Proteomes" id="UP000292362"/>
    </source>
</evidence>
<dbReference type="AlphaFoldDB" id="A0A4Q9KQY4"/>
<feature type="compositionally biased region" description="Polar residues" evidence="1">
    <location>
        <begin position="1"/>
        <end position="27"/>
    </location>
</feature>
<sequence>DIEQQGLSNRNSKQQGLNNRDSEQQGLGNKDSKQQGLSNRNSKQQGLNNRDGNQQGLSNRDSKQQGLSNRDIGQQGLNKSTIQQQGLSNSTNTLHPSNTTDTIYNYKLLILNTFTNPTIEEGVILYNIYKSINTTPSIKGNLIHQICTTKYIKLDMSNKVGDKGSSVEGSNETCSREGVNINSIKDNNNNKDKDNNIKDNNRDGKDNNKDSNNNMHNNKYIKDKDNNKDSKNIYKNNMDNNKDNISTLILTPSIYNIYIISKIRPSDISIYISDILNYLVSSLEETDNNSNTSIITGSILGSSNNSNTPLENSTISNTPYNTNTISNTPLYTSTLSNTPLNNSTLNNTPYNISTISNTPLHTSTLNNTPYTTNTFISSILMIHFSNELTLFTVIDKVLYLLKNKKEVIRYYILKNINSSVIPIEYIYRYIKRVIILLNDTSYRISVISKDILKGVNIMTPEIRSIWYLVVKSMYSSGGLGGVSSNGGLGGVSNKGSRLEGVNISSNKQQGVNTSTYKQHPLNTTSDKQHPLNTNNNNINTLIHTLFNITYNHYWDS</sequence>
<feature type="compositionally biased region" description="Polar residues" evidence="1">
    <location>
        <begin position="34"/>
        <end position="73"/>
    </location>
</feature>
<accession>A0A4Q9KQY4</accession>
<feature type="region of interest" description="Disordered" evidence="1">
    <location>
        <begin position="160"/>
        <end position="242"/>
    </location>
</feature>
<feature type="compositionally biased region" description="Polar residues" evidence="1">
    <location>
        <begin position="509"/>
        <end position="525"/>
    </location>
</feature>
<dbReference type="Proteomes" id="UP000292362">
    <property type="component" value="Unassembled WGS sequence"/>
</dbReference>
<organism evidence="2 3">
    <name type="scientific">Hamiltosporidium tvaerminnensis</name>
    <dbReference type="NCBI Taxonomy" id="1176355"/>
    <lineage>
        <taxon>Eukaryota</taxon>
        <taxon>Fungi</taxon>
        <taxon>Fungi incertae sedis</taxon>
        <taxon>Microsporidia</taxon>
        <taxon>Dubosqiidae</taxon>
        <taxon>Hamiltosporidium</taxon>
    </lineage>
</organism>
<reference evidence="2 3" key="1">
    <citation type="submission" date="2017-12" db="EMBL/GenBank/DDBJ databases">
        <authorList>
            <person name="Pombert J.-F."/>
            <person name="Haag K.L."/>
            <person name="Ebert D."/>
        </authorList>
    </citation>
    <scope>NUCLEOTIDE SEQUENCE [LARGE SCALE GENOMIC DNA]</scope>
    <source>
        <strain evidence="2">FI-OER-3-3</strain>
    </source>
</reference>
<protein>
    <submittedName>
        <fullName evidence="2">Uncharacterized protein</fullName>
    </submittedName>
</protein>
<feature type="compositionally biased region" description="Basic and acidic residues" evidence="1">
    <location>
        <begin position="220"/>
        <end position="232"/>
    </location>
</feature>
<evidence type="ECO:0000313" key="2">
    <source>
        <dbReference type="EMBL" id="TBT97097.1"/>
    </source>
</evidence>
<dbReference type="EMBL" id="PITJ01002503">
    <property type="protein sequence ID" value="TBT97097.1"/>
    <property type="molecule type" value="Genomic_DNA"/>
</dbReference>
<evidence type="ECO:0000256" key="1">
    <source>
        <dbReference type="SAM" id="MobiDB-lite"/>
    </source>
</evidence>
<feature type="compositionally biased region" description="Basic and acidic residues" evidence="1">
    <location>
        <begin position="188"/>
        <end position="209"/>
    </location>
</feature>
<feature type="region of interest" description="Disordered" evidence="1">
    <location>
        <begin position="1"/>
        <end position="73"/>
    </location>
</feature>